<dbReference type="InterPro" id="IPR037401">
    <property type="entry name" value="SnoaL-like"/>
</dbReference>
<dbReference type="Pfam" id="PF12680">
    <property type="entry name" value="SnoaL_2"/>
    <property type="match status" value="1"/>
</dbReference>
<dbReference type="Proteomes" id="UP000198964">
    <property type="component" value="Unassembled WGS sequence"/>
</dbReference>
<dbReference type="AlphaFoldDB" id="A0A1I2CZU3"/>
<evidence type="ECO:0000313" key="4">
    <source>
        <dbReference type="Proteomes" id="UP000198964"/>
    </source>
</evidence>
<accession>A0A1I2CZU3</accession>
<dbReference type="STRING" id="655355.SAMN05216283_101886"/>
<dbReference type="Gene3D" id="3.10.450.50">
    <property type="match status" value="2"/>
</dbReference>
<feature type="domain" description="SnoaL-like" evidence="2">
    <location>
        <begin position="181"/>
        <end position="292"/>
    </location>
</feature>
<proteinExistence type="predicted"/>
<reference evidence="3 4" key="1">
    <citation type="submission" date="2016-10" db="EMBL/GenBank/DDBJ databases">
        <authorList>
            <person name="de Groot N.N."/>
        </authorList>
    </citation>
    <scope>NUCLEOTIDE SEQUENCE [LARGE SCALE GENOMIC DNA]</scope>
    <source>
        <strain evidence="3 4">CGMCC 1.9156</strain>
    </source>
</reference>
<dbReference type="EMBL" id="FONW01000001">
    <property type="protein sequence ID" value="SFE73791.1"/>
    <property type="molecule type" value="Genomic_DNA"/>
</dbReference>
<sequence length="303" mass="35698">MKKFTFLMFFFLVWGLSHAQKKNGTVFIEHPAMEKVNMLWQAFEQGDQAAYGNLLADTVMVFFNGNRTLRTREAENKNLEWWASEFENLKVVADTPAYADAIEYKESGVWVQDWLRIQATHIKTGNNVDLSIHNLYSFNKDGLITSLHHYFNNDVFEHLRNDQRTRENGKVYINHPYILKVRKLVNAYCAEDIEGMLPFYAEDVAFSNSTLKLKEQKDLATQQKDWERIFDTWDNIHMKQVGYPDCIYYELNNNYVVYSWWNFSAVAKEDGRKVVFPIMLSQTFNDDGKIVYSLAYYSTNHFE</sequence>
<protein>
    <recommendedName>
        <fullName evidence="2">SnoaL-like domain-containing protein</fullName>
    </recommendedName>
</protein>
<keyword evidence="1" id="KW-0732">Signal</keyword>
<dbReference type="SUPFAM" id="SSF54427">
    <property type="entry name" value="NTF2-like"/>
    <property type="match status" value="2"/>
</dbReference>
<keyword evidence="4" id="KW-1185">Reference proteome</keyword>
<gene>
    <name evidence="3" type="ORF">SAMN05216283_101886</name>
</gene>
<dbReference type="RefSeq" id="WP_093918585.1">
    <property type="nucleotide sequence ID" value="NZ_FONW01000001.1"/>
</dbReference>
<dbReference type="InterPro" id="IPR032710">
    <property type="entry name" value="NTF2-like_dom_sf"/>
</dbReference>
<evidence type="ECO:0000313" key="3">
    <source>
        <dbReference type="EMBL" id="SFE73791.1"/>
    </source>
</evidence>
<feature type="signal peptide" evidence="1">
    <location>
        <begin position="1"/>
        <end position="19"/>
    </location>
</feature>
<organism evidence="3 4">
    <name type="scientific">Sunxiuqinia elliptica</name>
    <dbReference type="NCBI Taxonomy" id="655355"/>
    <lineage>
        <taxon>Bacteria</taxon>
        <taxon>Pseudomonadati</taxon>
        <taxon>Bacteroidota</taxon>
        <taxon>Bacteroidia</taxon>
        <taxon>Marinilabiliales</taxon>
        <taxon>Prolixibacteraceae</taxon>
        <taxon>Sunxiuqinia</taxon>
    </lineage>
</organism>
<evidence type="ECO:0000259" key="2">
    <source>
        <dbReference type="Pfam" id="PF12680"/>
    </source>
</evidence>
<evidence type="ECO:0000256" key="1">
    <source>
        <dbReference type="SAM" id="SignalP"/>
    </source>
</evidence>
<feature type="chain" id="PRO_5011778693" description="SnoaL-like domain-containing protein" evidence="1">
    <location>
        <begin position="20"/>
        <end position="303"/>
    </location>
</feature>
<name>A0A1I2CZU3_9BACT</name>